<evidence type="ECO:0000313" key="2">
    <source>
        <dbReference type="Proteomes" id="UP000254575"/>
    </source>
</evidence>
<dbReference type="EMBL" id="UHIA01000004">
    <property type="protein sequence ID" value="SUO97814.1"/>
    <property type="molecule type" value="Genomic_DNA"/>
</dbReference>
<evidence type="ECO:0000313" key="1">
    <source>
        <dbReference type="EMBL" id="SUO97814.1"/>
    </source>
</evidence>
<reference evidence="1 2" key="1">
    <citation type="submission" date="2018-06" db="EMBL/GenBank/DDBJ databases">
        <authorList>
            <consortium name="Pathogen Informatics"/>
            <person name="Doyle S."/>
        </authorList>
    </citation>
    <scope>NUCLEOTIDE SEQUENCE [LARGE SCALE GENOMIC DNA]</scope>
    <source>
        <strain evidence="1 2">NCTC10717</strain>
    </source>
</reference>
<sequence length="55" mass="6365">MGRARLGNTEYSFNLLIIENKKGIAYDTFFIFDKAEIDSPIMTANLLRSFKTEFL</sequence>
<name>A0A380N009_9GAMM</name>
<proteinExistence type="predicted"/>
<protein>
    <submittedName>
        <fullName evidence="1">Uncharacterized protein</fullName>
    </submittedName>
</protein>
<gene>
    <name evidence="1" type="ORF">NCTC10717_01634</name>
</gene>
<dbReference type="Proteomes" id="UP000254575">
    <property type="component" value="Unassembled WGS sequence"/>
</dbReference>
<accession>A0A380N009</accession>
<organism evidence="1 2">
    <name type="scientific">Suttonella indologenes</name>
    <dbReference type="NCBI Taxonomy" id="13276"/>
    <lineage>
        <taxon>Bacteria</taxon>
        <taxon>Pseudomonadati</taxon>
        <taxon>Pseudomonadota</taxon>
        <taxon>Gammaproteobacteria</taxon>
        <taxon>Cardiobacteriales</taxon>
        <taxon>Cardiobacteriaceae</taxon>
        <taxon>Suttonella</taxon>
    </lineage>
</organism>
<keyword evidence="2" id="KW-1185">Reference proteome</keyword>
<dbReference type="AlphaFoldDB" id="A0A380N009"/>